<organism evidence="3 4">
    <name type="scientific">Desulforamulus ruminis (strain ATCC 23193 / DSM 2154 / NCIMB 8452 / DL)</name>
    <name type="common">Desulfotomaculum ruminis</name>
    <dbReference type="NCBI Taxonomy" id="696281"/>
    <lineage>
        <taxon>Bacteria</taxon>
        <taxon>Bacillati</taxon>
        <taxon>Bacillota</taxon>
        <taxon>Clostridia</taxon>
        <taxon>Eubacteriales</taxon>
        <taxon>Peptococcaceae</taxon>
        <taxon>Desulforamulus</taxon>
    </lineage>
</organism>
<sequence length="78" mass="8998">MTVKKTKVELFEPYPVGDLVVYVTGPDRGSVIEADCRWELSTTLTDCDCCTFRWRSRRDPSFKCRHMQALRQVLGVEA</sequence>
<evidence type="ECO:0000313" key="4">
    <source>
        <dbReference type="Proteomes" id="UP000009234"/>
    </source>
</evidence>
<protein>
    <recommendedName>
        <fullName evidence="2">SWIM-type domain-containing protein</fullName>
    </recommendedName>
</protein>
<dbReference type="HOGENOM" id="CLU_190549_0_0_9"/>
<dbReference type="KEGG" id="dru:Desru_1358"/>
<dbReference type="OrthoDB" id="1808163at2"/>
<evidence type="ECO:0000313" key="3">
    <source>
        <dbReference type="EMBL" id="AEG59631.1"/>
    </source>
</evidence>
<dbReference type="PROSITE" id="PS50966">
    <property type="entry name" value="ZF_SWIM"/>
    <property type="match status" value="1"/>
</dbReference>
<dbReference type="Proteomes" id="UP000009234">
    <property type="component" value="Chromosome"/>
</dbReference>
<keyword evidence="4" id="KW-1185">Reference proteome</keyword>
<gene>
    <name evidence="3" type="ordered locus">Desru_1358</name>
</gene>
<keyword evidence="1" id="KW-0479">Metal-binding</keyword>
<evidence type="ECO:0000256" key="1">
    <source>
        <dbReference type="PROSITE-ProRule" id="PRU00325"/>
    </source>
</evidence>
<reference evidence="3 4" key="2">
    <citation type="journal article" date="2012" name="Stand. Genomic Sci.">
        <title>Complete genome sequence of the sulfate-reducing firmicute Desulfotomaculum ruminis type strain (DL(T)).</title>
        <authorList>
            <person name="Spring S."/>
            <person name="Visser M."/>
            <person name="Lu M."/>
            <person name="Copeland A."/>
            <person name="Lapidus A."/>
            <person name="Lucas S."/>
            <person name="Cheng J.F."/>
            <person name="Han C."/>
            <person name="Tapia R."/>
            <person name="Goodwin L.A."/>
            <person name="Pitluck S."/>
            <person name="Ivanova N."/>
            <person name="Land M."/>
            <person name="Hauser L."/>
            <person name="Larimer F."/>
            <person name="Rohde M."/>
            <person name="Goker M."/>
            <person name="Detter J.C."/>
            <person name="Kyrpides N.C."/>
            <person name="Woyke T."/>
            <person name="Schaap P.J."/>
            <person name="Plugge C.M."/>
            <person name="Muyzer G."/>
            <person name="Kuever J."/>
            <person name="Pereira I.A."/>
            <person name="Parshina S.N."/>
            <person name="Bernier-Latmani R."/>
            <person name="Stams A.J."/>
            <person name="Klenk H.P."/>
        </authorList>
    </citation>
    <scope>NUCLEOTIDE SEQUENCE [LARGE SCALE GENOMIC DNA]</scope>
    <source>
        <strain evidence="4">ATCC 23193 / DSM 2154 / NCIB 8452 / DL</strain>
    </source>
</reference>
<keyword evidence="1" id="KW-0863">Zinc-finger</keyword>
<accession>F6DPQ4</accession>
<proteinExistence type="predicted"/>
<dbReference type="GO" id="GO:0008270">
    <property type="term" value="F:zinc ion binding"/>
    <property type="evidence" value="ECO:0007669"/>
    <property type="project" value="UniProtKB-KW"/>
</dbReference>
<keyword evidence="1" id="KW-0862">Zinc</keyword>
<dbReference type="RefSeq" id="WP_013841402.1">
    <property type="nucleotide sequence ID" value="NC_015589.1"/>
</dbReference>
<dbReference type="EMBL" id="CP002780">
    <property type="protein sequence ID" value="AEG59631.1"/>
    <property type="molecule type" value="Genomic_DNA"/>
</dbReference>
<dbReference type="AlphaFoldDB" id="F6DPQ4"/>
<evidence type="ECO:0000259" key="2">
    <source>
        <dbReference type="PROSITE" id="PS50966"/>
    </source>
</evidence>
<feature type="domain" description="SWIM-type" evidence="2">
    <location>
        <begin position="38"/>
        <end position="75"/>
    </location>
</feature>
<name>F6DPQ4_DESRL</name>
<reference evidence="4" key="1">
    <citation type="submission" date="2011-05" db="EMBL/GenBank/DDBJ databases">
        <title>Complete sequence of Desulfotomaculum ruminis DSM 2154.</title>
        <authorList>
            <person name="Lucas S."/>
            <person name="Copeland A."/>
            <person name="Lapidus A."/>
            <person name="Cheng J.-F."/>
            <person name="Goodwin L."/>
            <person name="Pitluck S."/>
            <person name="Lu M."/>
            <person name="Detter J.C."/>
            <person name="Han C."/>
            <person name="Tapia R."/>
            <person name="Land M."/>
            <person name="Hauser L."/>
            <person name="Kyrpides N."/>
            <person name="Ivanova N."/>
            <person name="Mikhailova N."/>
            <person name="Pagani I."/>
            <person name="Stams A.J.M."/>
            <person name="Plugge C.M."/>
            <person name="Muyzer G."/>
            <person name="Kuever J."/>
            <person name="Parshina S.N."/>
            <person name="Ivanova A.E."/>
            <person name="Nazina T.N."/>
            <person name="Brambilla E."/>
            <person name="Spring S."/>
            <person name="Klenk H.-P."/>
            <person name="Woyke T."/>
        </authorList>
    </citation>
    <scope>NUCLEOTIDE SEQUENCE [LARGE SCALE GENOMIC DNA]</scope>
    <source>
        <strain evidence="4">ATCC 23193 / DSM 2154 / NCIB 8452 / DL</strain>
    </source>
</reference>
<dbReference type="InterPro" id="IPR007527">
    <property type="entry name" value="Znf_SWIM"/>
</dbReference>